<dbReference type="PANTHER" id="PTHR33988:SF2">
    <property type="entry name" value="ENDORIBONUCLEASE MAZF"/>
    <property type="match status" value="1"/>
</dbReference>
<comment type="caution">
    <text evidence="1">The sequence shown here is derived from an EMBL/GenBank/DDBJ whole genome shotgun (WGS) entry which is preliminary data.</text>
</comment>
<dbReference type="Pfam" id="PF02452">
    <property type="entry name" value="PemK_toxin"/>
    <property type="match status" value="1"/>
</dbReference>
<dbReference type="Proteomes" id="UP000178449">
    <property type="component" value="Unassembled WGS sequence"/>
</dbReference>
<dbReference type="STRING" id="1817772.A2527_10920"/>
<dbReference type="InterPro" id="IPR003477">
    <property type="entry name" value="PemK-like"/>
</dbReference>
<evidence type="ECO:0000313" key="1">
    <source>
        <dbReference type="EMBL" id="OGG93628.1"/>
    </source>
</evidence>
<reference evidence="1 2" key="1">
    <citation type="journal article" date="2016" name="Nat. Commun.">
        <title>Thousands of microbial genomes shed light on interconnected biogeochemical processes in an aquifer system.</title>
        <authorList>
            <person name="Anantharaman K."/>
            <person name="Brown C.T."/>
            <person name="Hug L.A."/>
            <person name="Sharon I."/>
            <person name="Castelle C.J."/>
            <person name="Probst A.J."/>
            <person name="Thomas B.C."/>
            <person name="Singh A."/>
            <person name="Wilkins M.J."/>
            <person name="Karaoz U."/>
            <person name="Brodie E.L."/>
            <person name="Williams K.H."/>
            <person name="Hubbard S.S."/>
            <person name="Banfield J.F."/>
        </authorList>
    </citation>
    <scope>NUCLEOTIDE SEQUENCE [LARGE SCALE GENOMIC DNA]</scope>
</reference>
<dbReference type="InterPro" id="IPR011067">
    <property type="entry name" value="Plasmid_toxin/cell-grow_inhib"/>
</dbReference>
<dbReference type="GO" id="GO:0004521">
    <property type="term" value="F:RNA endonuclease activity"/>
    <property type="evidence" value="ECO:0007669"/>
    <property type="project" value="TreeGrafter"/>
</dbReference>
<protein>
    <recommendedName>
        <fullName evidence="3">mRNA interferase</fullName>
    </recommendedName>
</protein>
<dbReference type="GO" id="GO:0016075">
    <property type="term" value="P:rRNA catabolic process"/>
    <property type="evidence" value="ECO:0007669"/>
    <property type="project" value="TreeGrafter"/>
</dbReference>
<organism evidence="1 2">
    <name type="scientific">Candidatus Lambdaproteobacteria bacterium RIFOXYD2_FULL_50_16</name>
    <dbReference type="NCBI Taxonomy" id="1817772"/>
    <lineage>
        <taxon>Bacteria</taxon>
        <taxon>Pseudomonadati</taxon>
        <taxon>Pseudomonadota</taxon>
        <taxon>Candidatus Lambdaproteobacteria</taxon>
    </lineage>
</organism>
<gene>
    <name evidence="1" type="ORF">A2527_10920</name>
</gene>
<dbReference type="AlphaFoldDB" id="A0A1F6G687"/>
<dbReference type="EMBL" id="MFNE01000046">
    <property type="protein sequence ID" value="OGG93628.1"/>
    <property type="molecule type" value="Genomic_DNA"/>
</dbReference>
<sequence>MAVKRFEIWLVSLDPTLGPEMTKTRPAMILSPDELNGPLQTLLVAPLTPSLKPWPFRVSISLTQEPGQLCLDQLRSVSKKRLVKKLGEDQAVGQRALKVLRQLFS</sequence>
<proteinExistence type="predicted"/>
<name>A0A1F6G687_9PROT</name>
<accession>A0A1F6G687</accession>
<evidence type="ECO:0008006" key="3">
    <source>
        <dbReference type="Google" id="ProtNLM"/>
    </source>
</evidence>
<dbReference type="PANTHER" id="PTHR33988">
    <property type="entry name" value="ENDORIBONUCLEASE MAZF-RELATED"/>
    <property type="match status" value="1"/>
</dbReference>
<dbReference type="GO" id="GO:0006402">
    <property type="term" value="P:mRNA catabolic process"/>
    <property type="evidence" value="ECO:0007669"/>
    <property type="project" value="TreeGrafter"/>
</dbReference>
<dbReference type="SUPFAM" id="SSF50118">
    <property type="entry name" value="Cell growth inhibitor/plasmid maintenance toxic component"/>
    <property type="match status" value="1"/>
</dbReference>
<dbReference type="GO" id="GO:0003677">
    <property type="term" value="F:DNA binding"/>
    <property type="evidence" value="ECO:0007669"/>
    <property type="project" value="InterPro"/>
</dbReference>
<dbReference type="Gene3D" id="2.30.30.110">
    <property type="match status" value="1"/>
</dbReference>
<evidence type="ECO:0000313" key="2">
    <source>
        <dbReference type="Proteomes" id="UP000178449"/>
    </source>
</evidence>